<evidence type="ECO:0000313" key="2">
    <source>
        <dbReference type="Proteomes" id="UP000283269"/>
    </source>
</evidence>
<keyword evidence="2" id="KW-1185">Reference proteome</keyword>
<sequence length="316" mass="35750">MSSLPPEILYEVLDYSLNLQKPPVVALITTCSVFRDICLRILYSALHFKSRAQLSLFVTTYSDPELSTPCRPRSVELDITSDESNLVFTDLYALFSRCLSGKADDVERDETGRICLDLLRLCLNSHAFDPHIDMIYTSLSLINPRRFIWIGPDPPHHFSIAIVPQAISYLFRALSEHTNLTELKLTHINMSRVLSQNDSGLPAIPSLRSLYLGQAIFLHPFVVASLILNPSMSLEKVHLVDAYRGSIWGFRLRRSDIELYVTESLMQYPPETHKMLAPFGDTNNANLATIRKVVVCEARTERIMGGDRVEENAILI</sequence>
<accession>A0A409XVM3</accession>
<name>A0A409XVM3_PSICY</name>
<proteinExistence type="predicted"/>
<dbReference type="Proteomes" id="UP000283269">
    <property type="component" value="Unassembled WGS sequence"/>
</dbReference>
<dbReference type="AlphaFoldDB" id="A0A409XVM3"/>
<evidence type="ECO:0008006" key="3">
    <source>
        <dbReference type="Google" id="ProtNLM"/>
    </source>
</evidence>
<dbReference type="OrthoDB" id="2587912at2759"/>
<reference evidence="1 2" key="1">
    <citation type="journal article" date="2018" name="Evol. Lett.">
        <title>Horizontal gene cluster transfer increased hallucinogenic mushroom diversity.</title>
        <authorList>
            <person name="Reynolds H.T."/>
            <person name="Vijayakumar V."/>
            <person name="Gluck-Thaler E."/>
            <person name="Korotkin H.B."/>
            <person name="Matheny P.B."/>
            <person name="Slot J.C."/>
        </authorList>
    </citation>
    <scope>NUCLEOTIDE SEQUENCE [LARGE SCALE GENOMIC DNA]</scope>
    <source>
        <strain evidence="1 2">2631</strain>
    </source>
</reference>
<protein>
    <recommendedName>
        <fullName evidence="3">F-box domain-containing protein</fullName>
    </recommendedName>
</protein>
<gene>
    <name evidence="1" type="ORF">CVT25_007457</name>
</gene>
<comment type="caution">
    <text evidence="1">The sequence shown here is derived from an EMBL/GenBank/DDBJ whole genome shotgun (WGS) entry which is preliminary data.</text>
</comment>
<evidence type="ECO:0000313" key="1">
    <source>
        <dbReference type="EMBL" id="PPQ94820.1"/>
    </source>
</evidence>
<dbReference type="EMBL" id="NHYD01000229">
    <property type="protein sequence ID" value="PPQ94820.1"/>
    <property type="molecule type" value="Genomic_DNA"/>
</dbReference>
<dbReference type="InParanoid" id="A0A409XVM3"/>
<organism evidence="1 2">
    <name type="scientific">Psilocybe cyanescens</name>
    <dbReference type="NCBI Taxonomy" id="93625"/>
    <lineage>
        <taxon>Eukaryota</taxon>
        <taxon>Fungi</taxon>
        <taxon>Dikarya</taxon>
        <taxon>Basidiomycota</taxon>
        <taxon>Agaricomycotina</taxon>
        <taxon>Agaricomycetes</taxon>
        <taxon>Agaricomycetidae</taxon>
        <taxon>Agaricales</taxon>
        <taxon>Agaricineae</taxon>
        <taxon>Strophariaceae</taxon>
        <taxon>Psilocybe</taxon>
    </lineage>
</organism>